<dbReference type="RefSeq" id="WP_377857079.1">
    <property type="nucleotide sequence ID" value="NZ_JBHLZU010000020.1"/>
</dbReference>
<organism evidence="1 2">
    <name type="scientific">Allokutzneria oryzae</name>
    <dbReference type="NCBI Taxonomy" id="1378989"/>
    <lineage>
        <taxon>Bacteria</taxon>
        <taxon>Bacillati</taxon>
        <taxon>Actinomycetota</taxon>
        <taxon>Actinomycetes</taxon>
        <taxon>Pseudonocardiales</taxon>
        <taxon>Pseudonocardiaceae</taxon>
        <taxon>Allokutzneria</taxon>
    </lineage>
</organism>
<name>A0ABV6A286_9PSEU</name>
<protein>
    <submittedName>
        <fullName evidence="1">DUF4288 domain-containing protein</fullName>
    </submittedName>
</protein>
<comment type="caution">
    <text evidence="1">The sequence shown here is derived from an EMBL/GenBank/DDBJ whole genome shotgun (WGS) entry which is preliminary data.</text>
</comment>
<reference evidence="1 2" key="1">
    <citation type="submission" date="2024-09" db="EMBL/GenBank/DDBJ databases">
        <authorList>
            <person name="Sun Q."/>
            <person name="Mori K."/>
        </authorList>
    </citation>
    <scope>NUCLEOTIDE SEQUENCE [LARGE SCALE GENOMIC DNA]</scope>
    <source>
        <strain evidence="1 2">TBRC 7907</strain>
    </source>
</reference>
<sequence length="95" mass="10639">MITQSYRALVVLVSSSDRTDHQPRYEQMNLMVNASSPEEAYDTAERHGSSLETVRRGEDGLVRWSLLSVLDVRPVTPAPVRRPRYAAAHMASQAV</sequence>
<evidence type="ECO:0000313" key="1">
    <source>
        <dbReference type="EMBL" id="MFB9907267.1"/>
    </source>
</evidence>
<keyword evidence="2" id="KW-1185">Reference proteome</keyword>
<dbReference type="InterPro" id="IPR025630">
    <property type="entry name" value="DUF4288"/>
</dbReference>
<proteinExistence type="predicted"/>
<dbReference type="Proteomes" id="UP001589693">
    <property type="component" value="Unassembled WGS sequence"/>
</dbReference>
<evidence type="ECO:0000313" key="2">
    <source>
        <dbReference type="Proteomes" id="UP001589693"/>
    </source>
</evidence>
<accession>A0ABV6A286</accession>
<dbReference type="Pfam" id="PF14119">
    <property type="entry name" value="DUF4288"/>
    <property type="match status" value="1"/>
</dbReference>
<gene>
    <name evidence="1" type="ORF">ACFFQA_25310</name>
</gene>
<dbReference type="EMBL" id="JBHLZU010000020">
    <property type="protein sequence ID" value="MFB9907267.1"/>
    <property type="molecule type" value="Genomic_DNA"/>
</dbReference>